<dbReference type="EMBL" id="JAMWYS010000028">
    <property type="protein sequence ID" value="MCO4292860.1"/>
    <property type="molecule type" value="Genomic_DNA"/>
</dbReference>
<evidence type="ECO:0000313" key="1">
    <source>
        <dbReference type="EMBL" id="MCO4292860.1"/>
    </source>
</evidence>
<keyword evidence="2" id="KW-1185">Reference proteome</keyword>
<protein>
    <submittedName>
        <fullName evidence="1">Uncharacterized protein</fullName>
    </submittedName>
</protein>
<sequence>MTENDLDWMNDDQKKSALVTQRTSFDLGYEEKFIFGRLIDFGIVFGFGALPACAYPANLQQTIFDDPLLK</sequence>
<dbReference type="Proteomes" id="UP001155182">
    <property type="component" value="Unassembled WGS sequence"/>
</dbReference>
<comment type="caution">
    <text evidence="1">The sequence shown here is derived from an EMBL/GenBank/DDBJ whole genome shotgun (WGS) entry which is preliminary data.</text>
</comment>
<organism evidence="1 2">
    <name type="scientific">Solitalea agri</name>
    <dbReference type="NCBI Taxonomy" id="2953739"/>
    <lineage>
        <taxon>Bacteria</taxon>
        <taxon>Pseudomonadati</taxon>
        <taxon>Bacteroidota</taxon>
        <taxon>Sphingobacteriia</taxon>
        <taxon>Sphingobacteriales</taxon>
        <taxon>Sphingobacteriaceae</taxon>
        <taxon>Solitalea</taxon>
    </lineage>
</organism>
<name>A0A9X2F298_9SPHI</name>
<reference evidence="1" key="1">
    <citation type="submission" date="2022-06" db="EMBL/GenBank/DDBJ databases">
        <title>Solitalea sp. MAHUQ-68 isolated from rhizospheric soil.</title>
        <authorList>
            <person name="Huq M.A."/>
        </authorList>
    </citation>
    <scope>NUCLEOTIDE SEQUENCE</scope>
    <source>
        <strain evidence="1">MAHUQ-68</strain>
    </source>
</reference>
<dbReference type="AlphaFoldDB" id="A0A9X2F298"/>
<evidence type="ECO:0000313" key="2">
    <source>
        <dbReference type="Proteomes" id="UP001155182"/>
    </source>
</evidence>
<accession>A0A9X2F298</accession>
<proteinExistence type="predicted"/>
<gene>
    <name evidence="1" type="ORF">NF867_08310</name>
</gene>